<proteinExistence type="predicted"/>
<evidence type="ECO:0000256" key="1">
    <source>
        <dbReference type="SAM" id="MobiDB-lite"/>
    </source>
</evidence>
<evidence type="ECO:0000313" key="2">
    <source>
        <dbReference type="EMBL" id="KAA6441462.1"/>
    </source>
</evidence>
<dbReference type="Proteomes" id="UP000323994">
    <property type="component" value="Unassembled WGS sequence"/>
</dbReference>
<reference evidence="2 3" key="1">
    <citation type="submission" date="2019-05" db="EMBL/GenBank/DDBJ databases">
        <authorList>
            <person name="Qu J.-H."/>
        </authorList>
    </citation>
    <scope>NUCLEOTIDE SEQUENCE [LARGE SCALE GENOMIC DNA]</scope>
    <source>
        <strain evidence="2 3">NS28</strain>
    </source>
</reference>
<dbReference type="OrthoDB" id="665785at2"/>
<evidence type="ECO:0000313" key="3">
    <source>
        <dbReference type="Proteomes" id="UP000323994"/>
    </source>
</evidence>
<sequence>MKEKIIARLRALYPGVNLSKARLDEFANPDKLKITDETTETEIDEKLNYLNAILPFAEVAKQDDRLRTLEAKEKKPADPKPQDPPKPEDTPNDLQKAIAEAVQAAVAPLVQKISGLENGKTAESRKSQLEAKLKDAPEQYKQTILKNFSRINFESDEAFNEYLTETETDLTAFTQDLSNQSLANNGKPFKVTTPGNNKEASKEEVAELSKNLKI</sequence>
<feature type="region of interest" description="Disordered" evidence="1">
    <location>
        <begin position="179"/>
        <end position="214"/>
    </location>
</feature>
<dbReference type="AlphaFoldDB" id="A0A5M8R5M9"/>
<feature type="compositionally biased region" description="Basic and acidic residues" evidence="1">
    <location>
        <begin position="70"/>
        <end position="89"/>
    </location>
</feature>
<dbReference type="RefSeq" id="WP_139010382.1">
    <property type="nucleotide sequence ID" value="NZ_VBSN01000013.1"/>
</dbReference>
<feature type="region of interest" description="Disordered" evidence="1">
    <location>
        <begin position="70"/>
        <end position="92"/>
    </location>
</feature>
<name>A0A5M8R5M9_9BACT</name>
<protein>
    <submittedName>
        <fullName evidence="2">Uncharacterized protein</fullName>
    </submittedName>
</protein>
<accession>A0A5M8R5M9</accession>
<keyword evidence="3" id="KW-1185">Reference proteome</keyword>
<dbReference type="EMBL" id="VBSN01000013">
    <property type="protein sequence ID" value="KAA6441462.1"/>
    <property type="molecule type" value="Genomic_DNA"/>
</dbReference>
<organism evidence="2 3">
    <name type="scientific">Dyadobacter flavalbus</name>
    <dbReference type="NCBI Taxonomy" id="2579942"/>
    <lineage>
        <taxon>Bacteria</taxon>
        <taxon>Pseudomonadati</taxon>
        <taxon>Bacteroidota</taxon>
        <taxon>Cytophagia</taxon>
        <taxon>Cytophagales</taxon>
        <taxon>Spirosomataceae</taxon>
        <taxon>Dyadobacter</taxon>
    </lineage>
</organism>
<comment type="caution">
    <text evidence="2">The sequence shown here is derived from an EMBL/GenBank/DDBJ whole genome shotgun (WGS) entry which is preliminary data.</text>
</comment>
<gene>
    <name evidence="2" type="ORF">FEM33_01635</name>
</gene>